<keyword evidence="1" id="KW-0372">Hormone</keyword>
<organism evidence="5 6">
    <name type="scientific">Ursus americanus</name>
    <name type="common">American black bear</name>
    <name type="synonym">Euarctos americanus</name>
    <dbReference type="NCBI Taxonomy" id="9643"/>
    <lineage>
        <taxon>Eukaryota</taxon>
        <taxon>Metazoa</taxon>
        <taxon>Chordata</taxon>
        <taxon>Craniata</taxon>
        <taxon>Vertebrata</taxon>
        <taxon>Euteleostomi</taxon>
        <taxon>Mammalia</taxon>
        <taxon>Eutheria</taxon>
        <taxon>Laurasiatheria</taxon>
        <taxon>Carnivora</taxon>
        <taxon>Caniformia</taxon>
        <taxon>Ursidae</taxon>
        <taxon>Ursus</taxon>
    </lineage>
</organism>
<dbReference type="PANTHER" id="PTHR17378">
    <property type="entry name" value="SECRETIN"/>
    <property type="match status" value="1"/>
</dbReference>
<dbReference type="InterPro" id="IPR015675">
    <property type="entry name" value="Prosecretin"/>
</dbReference>
<dbReference type="GO" id="GO:1903640">
    <property type="term" value="P:negative regulation of gastrin-induced gastric acid secretion"/>
    <property type="evidence" value="ECO:0007669"/>
    <property type="project" value="TreeGrafter"/>
</dbReference>
<protein>
    <submittedName>
        <fullName evidence="5">Uncharacterized protein</fullName>
    </submittedName>
</protein>
<reference evidence="6" key="1">
    <citation type="submission" date="2016-06" db="EMBL/GenBank/DDBJ databases">
        <title>De novo assembly and RNA-Seq shows season-dependent expression and editing in black bear kidneys.</title>
        <authorList>
            <person name="Korstanje R."/>
            <person name="Srivastava A."/>
            <person name="Sarsani V.K."/>
            <person name="Sheehan S.M."/>
            <person name="Seger R.L."/>
            <person name="Barter M.E."/>
            <person name="Lindqvist C."/>
            <person name="Brody L.C."/>
            <person name="Mullikin J.C."/>
        </authorList>
    </citation>
    <scope>NUCLEOTIDE SEQUENCE [LARGE SCALE GENOMIC DNA]</scope>
</reference>
<dbReference type="AlphaFoldDB" id="A0A452S915"/>
<evidence type="ECO:0000313" key="6">
    <source>
        <dbReference type="Proteomes" id="UP000291022"/>
    </source>
</evidence>
<reference evidence="5" key="2">
    <citation type="submission" date="2025-08" db="UniProtKB">
        <authorList>
            <consortium name="Ensembl"/>
        </authorList>
    </citation>
    <scope>IDENTIFICATION</scope>
</reference>
<dbReference type="GO" id="GO:0090274">
    <property type="term" value="P:positive regulation of somatostatin secretion"/>
    <property type="evidence" value="ECO:0007669"/>
    <property type="project" value="TreeGrafter"/>
</dbReference>
<sequence>MAIPPLLLLLLPLLLRGSAALPAPPRGGDTCGLWGPSTSRTNSDLGLGGSEQDTENSTSWTKSAEGRLCPHWPDTPTLQAWDPLDQAWSPQLPPGSGSGTSFSEPAIPAVKGTQRRP</sequence>
<evidence type="ECO:0000256" key="1">
    <source>
        <dbReference type="ARBA" id="ARBA00022702"/>
    </source>
</evidence>
<dbReference type="Ensembl" id="ENSUAMT00000032049.1">
    <property type="protein sequence ID" value="ENSUAMP00000028700.1"/>
    <property type="gene ID" value="ENSUAMG00000022176.1"/>
</dbReference>
<dbReference type="OMA" id="HAPFPWL"/>
<dbReference type="GO" id="GO:0005615">
    <property type="term" value="C:extracellular space"/>
    <property type="evidence" value="ECO:0007669"/>
    <property type="project" value="TreeGrafter"/>
</dbReference>
<dbReference type="GO" id="GO:0090187">
    <property type="term" value="P:positive regulation of pancreatic juice secretion"/>
    <property type="evidence" value="ECO:0007669"/>
    <property type="project" value="TreeGrafter"/>
</dbReference>
<dbReference type="STRING" id="9643.ENSUAMP00000028700"/>
<dbReference type="PANTHER" id="PTHR17378:SF1">
    <property type="entry name" value="SECRETIN"/>
    <property type="match status" value="1"/>
</dbReference>
<evidence type="ECO:0000256" key="4">
    <source>
        <dbReference type="SAM" id="SignalP"/>
    </source>
</evidence>
<dbReference type="GO" id="GO:0007420">
    <property type="term" value="P:brain development"/>
    <property type="evidence" value="ECO:0007669"/>
    <property type="project" value="TreeGrafter"/>
</dbReference>
<dbReference type="Proteomes" id="UP000291022">
    <property type="component" value="Unassembled WGS sequence"/>
</dbReference>
<feature type="chain" id="PRO_5019272175" evidence="4">
    <location>
        <begin position="21"/>
        <end position="117"/>
    </location>
</feature>
<feature type="signal peptide" evidence="4">
    <location>
        <begin position="1"/>
        <end position="20"/>
    </location>
</feature>
<evidence type="ECO:0000313" key="5">
    <source>
        <dbReference type="Ensembl" id="ENSUAMP00000028700.1"/>
    </source>
</evidence>
<dbReference type="GO" id="GO:0005179">
    <property type="term" value="F:hormone activity"/>
    <property type="evidence" value="ECO:0007669"/>
    <property type="project" value="UniProtKB-KW"/>
</dbReference>
<keyword evidence="6" id="KW-1185">Reference proteome</keyword>
<feature type="region of interest" description="Disordered" evidence="3">
    <location>
        <begin position="19"/>
        <end position="117"/>
    </location>
</feature>
<evidence type="ECO:0000256" key="3">
    <source>
        <dbReference type="SAM" id="MobiDB-lite"/>
    </source>
</evidence>
<keyword evidence="4" id="KW-0732">Signal</keyword>
<accession>A0A452S915</accession>
<reference evidence="5" key="3">
    <citation type="submission" date="2025-09" db="UniProtKB">
        <authorList>
            <consortium name="Ensembl"/>
        </authorList>
    </citation>
    <scope>IDENTIFICATION</scope>
</reference>
<keyword evidence="2" id="KW-0027">Amidation</keyword>
<proteinExistence type="predicted"/>
<evidence type="ECO:0000256" key="2">
    <source>
        <dbReference type="ARBA" id="ARBA00022815"/>
    </source>
</evidence>
<name>A0A452S915_URSAM</name>
<dbReference type="GeneTree" id="ENSGT01050000248016"/>